<dbReference type="Gene3D" id="3.40.50.300">
    <property type="entry name" value="P-loop containing nucleotide triphosphate hydrolases"/>
    <property type="match status" value="1"/>
</dbReference>
<evidence type="ECO:0000256" key="2">
    <source>
        <dbReference type="ARBA" id="ARBA00023134"/>
    </source>
</evidence>
<dbReference type="SUPFAM" id="SSF52540">
    <property type="entry name" value="P-loop containing nucleoside triphosphate hydrolases"/>
    <property type="match status" value="1"/>
</dbReference>
<keyword evidence="2" id="KW-0342">GTP-binding</keyword>
<name>A0AAN8PZX9_PATCE</name>
<dbReference type="PRINTS" id="PR00449">
    <property type="entry name" value="RASTRNSFRMNG"/>
</dbReference>
<dbReference type="PROSITE" id="PS51421">
    <property type="entry name" value="RAS"/>
    <property type="match status" value="1"/>
</dbReference>
<keyword evidence="1" id="KW-0547">Nucleotide-binding</keyword>
<protein>
    <submittedName>
        <fullName evidence="3">Uncharacterized protein</fullName>
    </submittedName>
</protein>
<dbReference type="Pfam" id="PF00071">
    <property type="entry name" value="Ras"/>
    <property type="match status" value="1"/>
</dbReference>
<dbReference type="EMBL" id="JAZGQO010000002">
    <property type="protein sequence ID" value="KAK6191418.1"/>
    <property type="molecule type" value="Genomic_DNA"/>
</dbReference>
<proteinExistence type="predicted"/>
<dbReference type="Proteomes" id="UP001347796">
    <property type="component" value="Unassembled WGS sequence"/>
</dbReference>
<evidence type="ECO:0000256" key="1">
    <source>
        <dbReference type="ARBA" id="ARBA00022741"/>
    </source>
</evidence>
<dbReference type="SMART" id="SM00175">
    <property type="entry name" value="RAB"/>
    <property type="match status" value="1"/>
</dbReference>
<dbReference type="FunFam" id="3.40.50.300:FF:001447">
    <property type="entry name" value="Ras-related protein Rab-1B"/>
    <property type="match status" value="1"/>
</dbReference>
<dbReference type="CDD" id="cd00154">
    <property type="entry name" value="Rab"/>
    <property type="match status" value="1"/>
</dbReference>
<keyword evidence="4" id="KW-1185">Reference proteome</keyword>
<dbReference type="PROSITE" id="PS51419">
    <property type="entry name" value="RAB"/>
    <property type="match status" value="1"/>
</dbReference>
<dbReference type="InterPro" id="IPR050227">
    <property type="entry name" value="Rab"/>
</dbReference>
<evidence type="ECO:0000313" key="4">
    <source>
        <dbReference type="Proteomes" id="UP001347796"/>
    </source>
</evidence>
<sequence length="205" mass="23081">MEEFDYRFKVILLGDCGVGKSSLIRTLGKKNDSNIGGCCCYSFTPNGSANLEFKKHGQRVSVQVIDTGGQERYRSMTTSYFRGVDGCLIMYNINNINSFENVPNWSETLENHTCKNNLTTILAGTRSKTSGDTQVPEARAHKMSDYLEVPCVQIDLDNVSNIIEVFEQLVDIMMDKYRIKDSSTVELTRTLDDVVPGKKRFECVC</sequence>
<reference evidence="3 4" key="1">
    <citation type="submission" date="2024-01" db="EMBL/GenBank/DDBJ databases">
        <title>The genome of the rayed Mediterranean limpet Patella caerulea (Linnaeus, 1758).</title>
        <authorList>
            <person name="Anh-Thu Weber A."/>
            <person name="Halstead-Nussloch G."/>
        </authorList>
    </citation>
    <scope>NUCLEOTIDE SEQUENCE [LARGE SCALE GENOMIC DNA]</scope>
    <source>
        <strain evidence="3">AATW-2023a</strain>
        <tissue evidence="3">Whole specimen</tissue>
    </source>
</reference>
<dbReference type="PANTHER" id="PTHR47977">
    <property type="entry name" value="RAS-RELATED PROTEIN RAB"/>
    <property type="match status" value="1"/>
</dbReference>
<comment type="caution">
    <text evidence="3">The sequence shown here is derived from an EMBL/GenBank/DDBJ whole genome shotgun (WGS) entry which is preliminary data.</text>
</comment>
<evidence type="ECO:0000313" key="3">
    <source>
        <dbReference type="EMBL" id="KAK6191418.1"/>
    </source>
</evidence>
<dbReference type="InterPro" id="IPR001806">
    <property type="entry name" value="Small_GTPase"/>
</dbReference>
<organism evidence="3 4">
    <name type="scientific">Patella caerulea</name>
    <name type="common">Rayed Mediterranean limpet</name>
    <dbReference type="NCBI Taxonomy" id="87958"/>
    <lineage>
        <taxon>Eukaryota</taxon>
        <taxon>Metazoa</taxon>
        <taxon>Spiralia</taxon>
        <taxon>Lophotrochozoa</taxon>
        <taxon>Mollusca</taxon>
        <taxon>Gastropoda</taxon>
        <taxon>Patellogastropoda</taxon>
        <taxon>Patelloidea</taxon>
        <taxon>Patellidae</taxon>
        <taxon>Patella</taxon>
    </lineage>
</organism>
<dbReference type="NCBIfam" id="TIGR00231">
    <property type="entry name" value="small_GTP"/>
    <property type="match status" value="1"/>
</dbReference>
<dbReference type="GO" id="GO:0003924">
    <property type="term" value="F:GTPase activity"/>
    <property type="evidence" value="ECO:0007669"/>
    <property type="project" value="InterPro"/>
</dbReference>
<gene>
    <name evidence="3" type="ORF">SNE40_003112</name>
</gene>
<dbReference type="InterPro" id="IPR005225">
    <property type="entry name" value="Small_GTP-bd"/>
</dbReference>
<dbReference type="SMART" id="SM00173">
    <property type="entry name" value="RAS"/>
    <property type="match status" value="1"/>
</dbReference>
<dbReference type="InterPro" id="IPR027417">
    <property type="entry name" value="P-loop_NTPase"/>
</dbReference>
<accession>A0AAN8PZX9</accession>
<dbReference type="AlphaFoldDB" id="A0AAN8PZX9"/>
<dbReference type="GO" id="GO:0005525">
    <property type="term" value="F:GTP binding"/>
    <property type="evidence" value="ECO:0007669"/>
    <property type="project" value="UniProtKB-KW"/>
</dbReference>